<keyword evidence="3" id="KW-0804">Transcription</keyword>
<dbReference type="EMBL" id="LAZR01003817">
    <property type="protein sequence ID" value="KKN14434.1"/>
    <property type="molecule type" value="Genomic_DNA"/>
</dbReference>
<comment type="caution">
    <text evidence="5">The sequence shown here is derived from an EMBL/GenBank/DDBJ whole genome shotgun (WGS) entry which is preliminary data.</text>
</comment>
<dbReference type="GO" id="GO:0006950">
    <property type="term" value="P:response to stress"/>
    <property type="evidence" value="ECO:0007669"/>
    <property type="project" value="TreeGrafter"/>
</dbReference>
<dbReference type="PANTHER" id="PTHR33164">
    <property type="entry name" value="TRANSCRIPTIONAL REGULATOR, MARR FAMILY"/>
    <property type="match status" value="1"/>
</dbReference>
<evidence type="ECO:0000256" key="3">
    <source>
        <dbReference type="ARBA" id="ARBA00023163"/>
    </source>
</evidence>
<dbReference type="AlphaFoldDB" id="A0A0F9N901"/>
<dbReference type="PROSITE" id="PS50995">
    <property type="entry name" value="HTH_MARR_2"/>
    <property type="match status" value="1"/>
</dbReference>
<dbReference type="GO" id="GO:0003700">
    <property type="term" value="F:DNA-binding transcription factor activity"/>
    <property type="evidence" value="ECO:0007669"/>
    <property type="project" value="InterPro"/>
</dbReference>
<gene>
    <name evidence="5" type="ORF">LCGC14_0996210</name>
</gene>
<protein>
    <recommendedName>
        <fullName evidence="4">HTH marR-type domain-containing protein</fullName>
    </recommendedName>
</protein>
<name>A0A0F9N901_9ZZZZ</name>
<dbReference type="Pfam" id="PF12802">
    <property type="entry name" value="MarR_2"/>
    <property type="match status" value="1"/>
</dbReference>
<dbReference type="InterPro" id="IPR039422">
    <property type="entry name" value="MarR/SlyA-like"/>
</dbReference>
<accession>A0A0F9N901</accession>
<dbReference type="InterPro" id="IPR036390">
    <property type="entry name" value="WH_DNA-bd_sf"/>
</dbReference>
<dbReference type="GO" id="GO:0003677">
    <property type="term" value="F:DNA binding"/>
    <property type="evidence" value="ECO:0007669"/>
    <property type="project" value="UniProtKB-KW"/>
</dbReference>
<dbReference type="PRINTS" id="PR00598">
    <property type="entry name" value="HTHMARR"/>
</dbReference>
<evidence type="ECO:0000256" key="2">
    <source>
        <dbReference type="ARBA" id="ARBA00023125"/>
    </source>
</evidence>
<evidence type="ECO:0000256" key="1">
    <source>
        <dbReference type="ARBA" id="ARBA00023015"/>
    </source>
</evidence>
<dbReference type="PANTHER" id="PTHR33164:SF64">
    <property type="entry name" value="TRANSCRIPTIONAL REGULATOR SLYA"/>
    <property type="match status" value="1"/>
</dbReference>
<dbReference type="Gene3D" id="1.10.10.10">
    <property type="entry name" value="Winged helix-like DNA-binding domain superfamily/Winged helix DNA-binding domain"/>
    <property type="match status" value="1"/>
</dbReference>
<evidence type="ECO:0000313" key="5">
    <source>
        <dbReference type="EMBL" id="KKN14434.1"/>
    </source>
</evidence>
<keyword evidence="2" id="KW-0238">DNA-binding</keyword>
<keyword evidence="1" id="KW-0805">Transcription regulation</keyword>
<proteinExistence type="predicted"/>
<evidence type="ECO:0000259" key="4">
    <source>
        <dbReference type="PROSITE" id="PS50995"/>
    </source>
</evidence>
<feature type="domain" description="HTH marR-type" evidence="4">
    <location>
        <begin position="1"/>
        <end position="81"/>
    </location>
</feature>
<dbReference type="SUPFAM" id="SSF46785">
    <property type="entry name" value="Winged helix' DNA-binding domain"/>
    <property type="match status" value="1"/>
</dbReference>
<feature type="non-terminal residue" evidence="5">
    <location>
        <position position="1"/>
    </location>
</feature>
<organism evidence="5">
    <name type="scientific">marine sediment metagenome</name>
    <dbReference type="NCBI Taxonomy" id="412755"/>
    <lineage>
        <taxon>unclassified sequences</taxon>
        <taxon>metagenomes</taxon>
        <taxon>ecological metagenomes</taxon>
    </lineage>
</organism>
<dbReference type="InterPro" id="IPR036388">
    <property type="entry name" value="WH-like_DNA-bd_sf"/>
</dbReference>
<sequence>ELGIEMSSLNRTVNQLVELNLVERRAHPSDGRCHCLWFTPAGKVSIQTLTGSFNLVRDELTNGISDEELSTLFNVLKKIEYNACKKLNKPYEGGK</sequence>
<dbReference type="InterPro" id="IPR000835">
    <property type="entry name" value="HTH_MarR-typ"/>
</dbReference>
<reference evidence="5" key="1">
    <citation type="journal article" date="2015" name="Nature">
        <title>Complex archaea that bridge the gap between prokaryotes and eukaryotes.</title>
        <authorList>
            <person name="Spang A."/>
            <person name="Saw J.H."/>
            <person name="Jorgensen S.L."/>
            <person name="Zaremba-Niedzwiedzka K."/>
            <person name="Martijn J."/>
            <person name="Lind A.E."/>
            <person name="van Eijk R."/>
            <person name="Schleper C."/>
            <person name="Guy L."/>
            <person name="Ettema T.J."/>
        </authorList>
    </citation>
    <scope>NUCLEOTIDE SEQUENCE</scope>
</reference>